<dbReference type="Proteomes" id="UP001271792">
    <property type="component" value="Unassembled WGS sequence"/>
</dbReference>
<organism evidence="1 2">
    <name type="scientific">Lentzea kristufekii</name>
    <dbReference type="NCBI Taxonomy" id="3095430"/>
    <lineage>
        <taxon>Bacteria</taxon>
        <taxon>Bacillati</taxon>
        <taxon>Actinomycetota</taxon>
        <taxon>Actinomycetes</taxon>
        <taxon>Pseudonocardiales</taxon>
        <taxon>Pseudonocardiaceae</taxon>
        <taxon>Lentzea</taxon>
    </lineage>
</organism>
<accession>A0ABU4TQ78</accession>
<dbReference type="EMBL" id="JAXAVV010000005">
    <property type="protein sequence ID" value="MDX8050435.1"/>
    <property type="molecule type" value="Genomic_DNA"/>
</dbReference>
<comment type="caution">
    <text evidence="1">The sequence shown here is derived from an EMBL/GenBank/DDBJ whole genome shotgun (WGS) entry which is preliminary data.</text>
</comment>
<evidence type="ECO:0008006" key="3">
    <source>
        <dbReference type="Google" id="ProtNLM"/>
    </source>
</evidence>
<name>A0ABU4TQ78_9PSEU</name>
<protein>
    <recommendedName>
        <fullName evidence="3">Helix-turn-helix domain-containing protein</fullName>
    </recommendedName>
</protein>
<reference evidence="1 2" key="2">
    <citation type="submission" date="2023-11" db="EMBL/GenBank/DDBJ databases">
        <authorList>
            <person name="Lara A.C."/>
            <person name="Chronakova A."/>
        </authorList>
    </citation>
    <scope>NUCLEOTIDE SEQUENCE [LARGE SCALE GENOMIC DNA]</scope>
    <source>
        <strain evidence="1 2">BCCO 10_0798</strain>
    </source>
</reference>
<reference evidence="1 2" key="1">
    <citation type="submission" date="2023-11" db="EMBL/GenBank/DDBJ databases">
        <title>Lentzea sokolovensis, sp. nov., Lentzea kristufkii, sp. nov., and Lentzea miocenensis, sp. nov., rare actinobacteria from Sokolov Coal Basin, Miocene lacustrine sediment, Czech Republic.</title>
        <authorList>
            <person name="Lara A."/>
            <person name="Kotroba L."/>
            <person name="Nouioui I."/>
            <person name="Neumann-Schaal M."/>
            <person name="Mast Y."/>
            <person name="Chronakova A."/>
        </authorList>
    </citation>
    <scope>NUCLEOTIDE SEQUENCE [LARGE SCALE GENOMIC DNA]</scope>
    <source>
        <strain evidence="1 2">BCCO 10_0798</strain>
    </source>
</reference>
<evidence type="ECO:0000313" key="2">
    <source>
        <dbReference type="Proteomes" id="UP001271792"/>
    </source>
</evidence>
<proteinExistence type="predicted"/>
<gene>
    <name evidence="1" type="ORF">SK571_13670</name>
</gene>
<sequence>MTAPEPQWLTVQQVAAYAQRHPKTVERALRLYKRSNGRKGLRGAQPNGPNSCWRIRPADADRWCGAEPPKSTRRLQSV</sequence>
<evidence type="ECO:0000313" key="1">
    <source>
        <dbReference type="EMBL" id="MDX8050435.1"/>
    </source>
</evidence>
<dbReference type="RefSeq" id="WP_319984408.1">
    <property type="nucleotide sequence ID" value="NZ_JAXAVV010000005.1"/>
</dbReference>
<keyword evidence="2" id="KW-1185">Reference proteome</keyword>